<dbReference type="SUPFAM" id="SSF56601">
    <property type="entry name" value="beta-lactamase/transpeptidase-like"/>
    <property type="match status" value="1"/>
</dbReference>
<comment type="catalytic activity">
    <reaction evidence="18">
        <text>[GlcNAc-(1-&gt;4)-Mur2Ac(oyl-L-Ala-gamma-D-Glu-L-Lys-D-Ala-D-Ala)](n)-di-trans,octa-cis-undecaprenyl diphosphate + beta-D-GlcNAc-(1-&gt;4)-Mur2Ac(oyl-L-Ala-gamma-D-Glu-L-Lys-D-Ala-D-Ala)-di-trans,octa-cis-undecaprenyl diphosphate = [GlcNAc-(1-&gt;4)-Mur2Ac(oyl-L-Ala-gamma-D-Glu-L-Lys-D-Ala-D-Ala)](n+1)-di-trans,octa-cis-undecaprenyl diphosphate + di-trans,octa-cis-undecaprenyl diphosphate + H(+)</text>
        <dbReference type="Rhea" id="RHEA:23708"/>
        <dbReference type="Rhea" id="RHEA-COMP:9602"/>
        <dbReference type="Rhea" id="RHEA-COMP:9603"/>
        <dbReference type="ChEBI" id="CHEBI:15378"/>
        <dbReference type="ChEBI" id="CHEBI:58405"/>
        <dbReference type="ChEBI" id="CHEBI:60033"/>
        <dbReference type="ChEBI" id="CHEBI:78435"/>
        <dbReference type="EC" id="2.4.99.28"/>
    </reaction>
</comment>
<evidence type="ECO:0000256" key="8">
    <source>
        <dbReference type="ARBA" id="ARBA00022679"/>
    </source>
</evidence>
<organism evidence="24 25">
    <name type="scientific">Caldimicrobium thiodismutans</name>
    <dbReference type="NCBI Taxonomy" id="1653476"/>
    <lineage>
        <taxon>Bacteria</taxon>
        <taxon>Pseudomonadati</taxon>
        <taxon>Thermodesulfobacteriota</taxon>
        <taxon>Thermodesulfobacteria</taxon>
        <taxon>Thermodesulfobacteriales</taxon>
        <taxon>Thermodesulfobacteriaceae</taxon>
        <taxon>Caldimicrobium</taxon>
    </lineage>
</organism>
<evidence type="ECO:0000256" key="18">
    <source>
        <dbReference type="ARBA" id="ARBA00049902"/>
    </source>
</evidence>
<keyword evidence="12" id="KW-0573">Peptidoglycan synthesis</keyword>
<evidence type="ECO:0000256" key="12">
    <source>
        <dbReference type="ARBA" id="ARBA00022984"/>
    </source>
</evidence>
<evidence type="ECO:0000256" key="4">
    <source>
        <dbReference type="ARBA" id="ARBA00007739"/>
    </source>
</evidence>
<dbReference type="Proteomes" id="UP000235731">
    <property type="component" value="Unassembled WGS sequence"/>
</dbReference>
<dbReference type="GO" id="GO:0008360">
    <property type="term" value="P:regulation of cell shape"/>
    <property type="evidence" value="ECO:0007669"/>
    <property type="project" value="UniProtKB-KW"/>
</dbReference>
<comment type="pathway">
    <text evidence="2">Cell wall biogenesis; peptidoglycan biosynthesis.</text>
</comment>
<gene>
    <name evidence="24" type="ORF">C0197_03295</name>
</gene>
<dbReference type="GO" id="GO:0016020">
    <property type="term" value="C:membrane"/>
    <property type="evidence" value="ECO:0007669"/>
    <property type="project" value="UniProtKB-SubCell"/>
</dbReference>
<evidence type="ECO:0000256" key="10">
    <source>
        <dbReference type="ARBA" id="ARBA00022801"/>
    </source>
</evidence>
<accession>A0A2N7PK02</accession>
<evidence type="ECO:0000256" key="9">
    <source>
        <dbReference type="ARBA" id="ARBA00022692"/>
    </source>
</evidence>
<dbReference type="InterPro" id="IPR023346">
    <property type="entry name" value="Lysozyme-like_dom_sf"/>
</dbReference>
<dbReference type="InterPro" id="IPR012338">
    <property type="entry name" value="Beta-lactam/transpept-like"/>
</dbReference>
<dbReference type="GO" id="GO:0071555">
    <property type="term" value="P:cell wall organization"/>
    <property type="evidence" value="ECO:0007669"/>
    <property type="project" value="UniProtKB-KW"/>
</dbReference>
<comment type="similarity">
    <text evidence="3">In the C-terminal section; belongs to the transpeptidase family.</text>
</comment>
<dbReference type="GO" id="GO:0008955">
    <property type="term" value="F:peptidoglycan glycosyltransferase activity"/>
    <property type="evidence" value="ECO:0007669"/>
    <property type="project" value="UniProtKB-EC"/>
</dbReference>
<dbReference type="SUPFAM" id="SSF53955">
    <property type="entry name" value="Lysozyme-like"/>
    <property type="match status" value="1"/>
</dbReference>
<evidence type="ECO:0000256" key="17">
    <source>
        <dbReference type="ARBA" id="ARBA00044770"/>
    </source>
</evidence>
<dbReference type="InterPro" id="IPR001264">
    <property type="entry name" value="Glyco_trans_51"/>
</dbReference>
<evidence type="ECO:0000256" key="14">
    <source>
        <dbReference type="ARBA" id="ARBA00023136"/>
    </source>
</evidence>
<dbReference type="NCBIfam" id="TIGR02074">
    <property type="entry name" value="PBP_1a_fam"/>
    <property type="match status" value="1"/>
</dbReference>
<keyword evidence="5" id="KW-0121">Carboxypeptidase</keyword>
<keyword evidence="13 21" id="KW-1133">Transmembrane helix</keyword>
<dbReference type="PANTHER" id="PTHR32282">
    <property type="entry name" value="BINDING PROTEIN TRANSPEPTIDASE, PUTATIVE-RELATED"/>
    <property type="match status" value="1"/>
</dbReference>
<dbReference type="FunFam" id="1.10.3810.10:FF:000003">
    <property type="entry name" value="Penicillin-binding protein 1a"/>
    <property type="match status" value="1"/>
</dbReference>
<dbReference type="PANTHER" id="PTHR32282:SF33">
    <property type="entry name" value="PEPTIDOGLYCAN GLYCOSYLTRANSFERASE"/>
    <property type="match status" value="1"/>
</dbReference>
<dbReference type="Pfam" id="PF00912">
    <property type="entry name" value="Transgly"/>
    <property type="match status" value="1"/>
</dbReference>
<evidence type="ECO:0000259" key="23">
    <source>
        <dbReference type="Pfam" id="PF00912"/>
    </source>
</evidence>
<keyword evidence="8" id="KW-0808">Transferase</keyword>
<protein>
    <recommendedName>
        <fullName evidence="17">peptidoglycan glycosyltransferase</fullName>
        <ecNumber evidence="17">2.4.99.28</ecNumber>
    </recommendedName>
</protein>
<keyword evidence="9 21" id="KW-0812">Transmembrane</keyword>
<keyword evidence="11" id="KW-0133">Cell shape</keyword>
<feature type="region of interest" description="Disordered" evidence="20">
    <location>
        <begin position="601"/>
        <end position="623"/>
    </location>
</feature>
<sequence>MKSALKLILLFSLIFFLFLGIVVFILFIYLKISLPSISSLKHYRPKQSNLIFDHNEKIIGFLGKERRIFVPLNKIPPHVVKAFIAAEDANFYKHKGIDFYGLLRALFKNLISGRIVQGGSTITQQVVKSLLLSSERTLSRKIKEMILAWQIEKNLTKDEILTIYLNHIYLGEGAYGVEAAALTYFNKHVWELNLNEAATLAGLPPGPTRYSPLNNPQAALSRRNYVLRRMAEVGFISWEEAQKIINQPIVVNPKNVNIPWYSAYFIDLVRAELEKILPPEALERGGYRVVITLDLDWQKKGYENILNFLLQIYKKDAPEIAAVCISNNDGGIRVLVGGKNYMESSFNRALLGKRQAGSAIKPFIWAEALETGVLQPDSILPDEPITLPGADAGKDWSPGNYDGKYMGLISLKDALAYSRNTVSVRIALLLGIERLKNLFARLGFNFPSDLNLSVALGTYEVSPLELTLAYTVFPNLGNKWNPRFIEAIYDQIYGGKLIYQSQPENKPIFSPPTTSIMNDFLQAVTSYGTGKCALALGVPVAGKTGTTQDYKDAWFIGFTADYTCGVWVGYDKGKTLSKGETGGKIACPIWLNLMKGTTHKTKPIPSFKEEPPLRDNLGNATDN</sequence>
<evidence type="ECO:0000256" key="19">
    <source>
        <dbReference type="ARBA" id="ARBA00060592"/>
    </source>
</evidence>
<keyword evidence="15" id="KW-0511">Multifunctional enzyme</keyword>
<evidence type="ECO:0000313" key="25">
    <source>
        <dbReference type="Proteomes" id="UP000235731"/>
    </source>
</evidence>
<comment type="subcellular location">
    <subcellularLocation>
        <location evidence="1">Membrane</location>
    </subcellularLocation>
</comment>
<evidence type="ECO:0000256" key="11">
    <source>
        <dbReference type="ARBA" id="ARBA00022960"/>
    </source>
</evidence>
<evidence type="ECO:0000313" key="24">
    <source>
        <dbReference type="EMBL" id="PMP63170.1"/>
    </source>
</evidence>
<dbReference type="GO" id="GO:0004180">
    <property type="term" value="F:carboxypeptidase activity"/>
    <property type="evidence" value="ECO:0007669"/>
    <property type="project" value="UniProtKB-KW"/>
</dbReference>
<keyword evidence="10" id="KW-0378">Hydrolase</keyword>
<dbReference type="GO" id="GO:0006508">
    <property type="term" value="P:proteolysis"/>
    <property type="evidence" value="ECO:0007669"/>
    <property type="project" value="UniProtKB-KW"/>
</dbReference>
<evidence type="ECO:0000256" key="1">
    <source>
        <dbReference type="ARBA" id="ARBA00004370"/>
    </source>
</evidence>
<proteinExistence type="inferred from homology"/>
<dbReference type="GO" id="GO:0030288">
    <property type="term" value="C:outer membrane-bounded periplasmic space"/>
    <property type="evidence" value="ECO:0007669"/>
    <property type="project" value="TreeGrafter"/>
</dbReference>
<evidence type="ECO:0000256" key="2">
    <source>
        <dbReference type="ARBA" id="ARBA00004752"/>
    </source>
</evidence>
<evidence type="ECO:0000256" key="7">
    <source>
        <dbReference type="ARBA" id="ARBA00022676"/>
    </source>
</evidence>
<evidence type="ECO:0000256" key="5">
    <source>
        <dbReference type="ARBA" id="ARBA00022645"/>
    </source>
</evidence>
<evidence type="ECO:0000256" key="15">
    <source>
        <dbReference type="ARBA" id="ARBA00023268"/>
    </source>
</evidence>
<evidence type="ECO:0000256" key="6">
    <source>
        <dbReference type="ARBA" id="ARBA00022670"/>
    </source>
</evidence>
<dbReference type="AlphaFoldDB" id="A0A2N7PK02"/>
<keyword evidence="6" id="KW-0645">Protease</keyword>
<keyword evidence="14 21" id="KW-0472">Membrane</keyword>
<dbReference type="Gene3D" id="3.40.710.10">
    <property type="entry name" value="DD-peptidase/beta-lactamase superfamily"/>
    <property type="match status" value="1"/>
</dbReference>
<comment type="similarity">
    <text evidence="4">In the N-terminal section; belongs to the glycosyltransferase 51 family.</text>
</comment>
<dbReference type="Gene3D" id="1.10.3810.10">
    <property type="entry name" value="Biosynthetic peptidoglycan transglycosylase-like"/>
    <property type="match status" value="1"/>
</dbReference>
<dbReference type="InterPro" id="IPR036950">
    <property type="entry name" value="PBP_transglycosylase"/>
</dbReference>
<comment type="caution">
    <text evidence="24">The sequence shown here is derived from an EMBL/GenBank/DDBJ whole genome shotgun (WGS) entry which is preliminary data.</text>
</comment>
<evidence type="ECO:0000256" key="20">
    <source>
        <dbReference type="SAM" id="MobiDB-lite"/>
    </source>
</evidence>
<comment type="pathway">
    <text evidence="19">Glycan biosynthesis.</text>
</comment>
<keyword evidence="16" id="KW-0961">Cell wall biogenesis/degradation</keyword>
<feature type="domain" description="Glycosyl transferase family 51" evidence="23">
    <location>
        <begin position="58"/>
        <end position="230"/>
    </location>
</feature>
<evidence type="ECO:0000256" key="21">
    <source>
        <dbReference type="SAM" id="Phobius"/>
    </source>
</evidence>
<evidence type="ECO:0000256" key="3">
    <source>
        <dbReference type="ARBA" id="ARBA00007090"/>
    </source>
</evidence>
<dbReference type="InterPro" id="IPR001460">
    <property type="entry name" value="PCN-bd_Tpept"/>
</dbReference>
<reference evidence="24 25" key="1">
    <citation type="submission" date="2018-01" db="EMBL/GenBank/DDBJ databases">
        <title>Metagenomic assembled genomes from two thermal pools in the Uzon Caldera, Kamchatka, Russia.</title>
        <authorList>
            <person name="Wilkins L."/>
            <person name="Ettinger C."/>
        </authorList>
    </citation>
    <scope>NUCLEOTIDE SEQUENCE [LARGE SCALE GENOMIC DNA]</scope>
    <source>
        <strain evidence="24">ZAV-15</strain>
    </source>
</reference>
<evidence type="ECO:0000256" key="13">
    <source>
        <dbReference type="ARBA" id="ARBA00022989"/>
    </source>
</evidence>
<dbReference type="EMBL" id="PNIE01000044">
    <property type="protein sequence ID" value="PMP63170.1"/>
    <property type="molecule type" value="Genomic_DNA"/>
</dbReference>
<dbReference type="InterPro" id="IPR050396">
    <property type="entry name" value="Glycosyltr_51/Transpeptidase"/>
</dbReference>
<dbReference type="EC" id="2.4.99.28" evidence="17"/>
<evidence type="ECO:0000259" key="22">
    <source>
        <dbReference type="Pfam" id="PF00905"/>
    </source>
</evidence>
<feature type="domain" description="Penicillin-binding protein transpeptidase" evidence="22">
    <location>
        <begin position="321"/>
        <end position="594"/>
    </location>
</feature>
<name>A0A2N7PK02_9BACT</name>
<dbReference type="Pfam" id="PF00905">
    <property type="entry name" value="Transpeptidase"/>
    <property type="match status" value="1"/>
</dbReference>
<dbReference type="GO" id="GO:0008658">
    <property type="term" value="F:penicillin binding"/>
    <property type="evidence" value="ECO:0007669"/>
    <property type="project" value="InterPro"/>
</dbReference>
<evidence type="ECO:0000256" key="16">
    <source>
        <dbReference type="ARBA" id="ARBA00023316"/>
    </source>
</evidence>
<keyword evidence="7" id="KW-0328">Glycosyltransferase</keyword>
<dbReference type="GO" id="GO:0009252">
    <property type="term" value="P:peptidoglycan biosynthetic process"/>
    <property type="evidence" value="ECO:0007669"/>
    <property type="project" value="UniProtKB-KW"/>
</dbReference>
<feature type="transmembrane region" description="Helical" evidence="21">
    <location>
        <begin position="7"/>
        <end position="30"/>
    </location>
</feature>